<dbReference type="PANTHER" id="PTHR32432:SF3">
    <property type="entry name" value="ETHANOLAMINE UTILIZATION PROTEIN EUTJ"/>
    <property type="match status" value="1"/>
</dbReference>
<proteinExistence type="predicted"/>
<dbReference type="Gene3D" id="3.30.420.40">
    <property type="match status" value="2"/>
</dbReference>
<dbReference type="EMBL" id="CP063458">
    <property type="protein sequence ID" value="QOV90122.1"/>
    <property type="molecule type" value="Genomic_DNA"/>
</dbReference>
<keyword evidence="2" id="KW-1185">Reference proteome</keyword>
<protein>
    <submittedName>
        <fullName evidence="1">Pilus assembly protein PilM</fullName>
    </submittedName>
</protein>
<accession>A0A7M2WY22</accession>
<name>A0A7M2WY22_9BACT</name>
<dbReference type="RefSeq" id="WP_206293194.1">
    <property type="nucleotide sequence ID" value="NZ_CP063458.1"/>
</dbReference>
<dbReference type="PANTHER" id="PTHR32432">
    <property type="entry name" value="CELL DIVISION PROTEIN FTSA-RELATED"/>
    <property type="match status" value="1"/>
</dbReference>
<dbReference type="KEGG" id="hbs:IPV69_01745"/>
<dbReference type="InterPro" id="IPR005883">
    <property type="entry name" value="PilM"/>
</dbReference>
<dbReference type="Proteomes" id="UP000593765">
    <property type="component" value="Chromosome"/>
</dbReference>
<dbReference type="Gene3D" id="3.30.1490.300">
    <property type="match status" value="1"/>
</dbReference>
<dbReference type="InterPro" id="IPR043129">
    <property type="entry name" value="ATPase_NBD"/>
</dbReference>
<dbReference type="CDD" id="cd24049">
    <property type="entry name" value="ASKHA_NBD_PilM"/>
    <property type="match status" value="1"/>
</dbReference>
<evidence type="ECO:0000313" key="1">
    <source>
        <dbReference type="EMBL" id="QOV90122.1"/>
    </source>
</evidence>
<gene>
    <name evidence="1" type="primary">pilM</name>
    <name evidence="1" type="ORF">IPV69_01745</name>
</gene>
<dbReference type="InterPro" id="IPR050696">
    <property type="entry name" value="FtsA/MreB"/>
</dbReference>
<sequence>MLSFVQSWFAPTANPIGVDFGSDSLRLAQVDSTGGEFKLVAAARTDVPAHLKSDPAGKLSFFTENVRELLTQGNFRGRRVVLSMPASAMSIQHLRMAKMDEAALKSALPWECRGKLPYDPSHALMRHIVAGEVFADGEQKSEVIVMAAQREWVNQFLAAAAKAKLDVVGMNVEPKALIDCFSHVYRRKSDQESVNLFVDIGAHATRAVVARAGDILFARAIQVGGEHFTRAVANHLKINAEDARILRAKLCHAQLQTELNRSAATPAPVAEGRNIRGENDISGVGSRFGAESPSCDADAPQDSNAGDCRDAERVNLACAEPVGRLVQELNLCRRYHEATFPNAHITRLIFVGGEARHRSLCQTIAREMDLAAQVGDPMVRMARTTDVGPESGIDRRLPQPDWAVALGLSMGPQGVPAAATATAAKA</sequence>
<organism evidence="1 2">
    <name type="scientific">Humisphaera borealis</name>
    <dbReference type="NCBI Taxonomy" id="2807512"/>
    <lineage>
        <taxon>Bacteria</taxon>
        <taxon>Pseudomonadati</taxon>
        <taxon>Planctomycetota</taxon>
        <taxon>Phycisphaerae</taxon>
        <taxon>Tepidisphaerales</taxon>
        <taxon>Tepidisphaeraceae</taxon>
        <taxon>Humisphaera</taxon>
    </lineage>
</organism>
<dbReference type="SUPFAM" id="SSF53067">
    <property type="entry name" value="Actin-like ATPase domain"/>
    <property type="match status" value="2"/>
</dbReference>
<dbReference type="AlphaFoldDB" id="A0A7M2WY22"/>
<reference evidence="1 2" key="1">
    <citation type="submission" date="2020-10" db="EMBL/GenBank/DDBJ databases">
        <title>Wide distribution of Phycisphaera-like planctomycetes from WD2101 soil group in peatlands and genome analysis of the first cultivated representative.</title>
        <authorList>
            <person name="Dedysh S.N."/>
            <person name="Beletsky A.V."/>
            <person name="Ivanova A."/>
            <person name="Kulichevskaya I.S."/>
            <person name="Suzina N.E."/>
            <person name="Philippov D.A."/>
            <person name="Rakitin A.L."/>
            <person name="Mardanov A.V."/>
            <person name="Ravin N.V."/>
        </authorList>
    </citation>
    <scope>NUCLEOTIDE SEQUENCE [LARGE SCALE GENOMIC DNA]</scope>
    <source>
        <strain evidence="1 2">M1803</strain>
    </source>
</reference>
<dbReference type="Pfam" id="PF11104">
    <property type="entry name" value="PilM_2"/>
    <property type="match status" value="1"/>
</dbReference>
<evidence type="ECO:0000313" key="2">
    <source>
        <dbReference type="Proteomes" id="UP000593765"/>
    </source>
</evidence>